<feature type="region of interest" description="Disordered" evidence="1">
    <location>
        <begin position="117"/>
        <end position="156"/>
    </location>
</feature>
<dbReference type="Proteomes" id="UP000596660">
    <property type="component" value="Unplaced"/>
</dbReference>
<dbReference type="EnsemblPlants" id="AUR62025982-RA">
    <property type="protein sequence ID" value="AUR62025982-RA:cds"/>
    <property type="gene ID" value="AUR62025982"/>
</dbReference>
<sequence length="359" mass="38512">MTRLWIRVYGLPLGFLDPEWAVKTLDLVGLVETLEYDGDGLPDEPEFRGQVLVDLSKPLIPGCYVPDSDSSGAGDNGLPNGHVHEAAPFRDNNDNIEPEFIPINGVYQNGYLSHPNPMVSSSTSDSWAYDSASEQGIQSSVSSETDPTTPESYHNPNSTRFFEENRAAIPQGDPYAPITQARTQVNYAGGFRISATLEESFLTDSSESEEFVLPAIACSAATDVAPALLENLSLHDQSDAQPHANMHPNDPLFGYDGSTWSQKRCKIKALNLLSKGGFTLPANTSSHAVAKCFSDVSNAAHLGFLSSSSHPFGGTSTGSTSTWFMGFSGCKWKGEEASTTSGKILKLSADGVASKLFAM</sequence>
<keyword evidence="3" id="KW-1185">Reference proteome</keyword>
<accession>A0A803MA65</accession>
<name>A0A803MA65_CHEQI</name>
<dbReference type="AlphaFoldDB" id="A0A803MA65"/>
<evidence type="ECO:0000313" key="3">
    <source>
        <dbReference type="Proteomes" id="UP000596660"/>
    </source>
</evidence>
<reference evidence="2" key="2">
    <citation type="submission" date="2021-03" db="UniProtKB">
        <authorList>
            <consortium name="EnsemblPlants"/>
        </authorList>
    </citation>
    <scope>IDENTIFICATION</scope>
</reference>
<dbReference type="Gramene" id="AUR62025982-RA">
    <property type="protein sequence ID" value="AUR62025982-RA:cds"/>
    <property type="gene ID" value="AUR62025982"/>
</dbReference>
<reference evidence="2" key="1">
    <citation type="journal article" date="2017" name="Nature">
        <title>The genome of Chenopodium quinoa.</title>
        <authorList>
            <person name="Jarvis D.E."/>
            <person name="Ho Y.S."/>
            <person name="Lightfoot D.J."/>
            <person name="Schmoeckel S.M."/>
            <person name="Li B."/>
            <person name="Borm T.J.A."/>
            <person name="Ohyanagi H."/>
            <person name="Mineta K."/>
            <person name="Michell C.T."/>
            <person name="Saber N."/>
            <person name="Kharbatia N.M."/>
            <person name="Rupper R.R."/>
            <person name="Sharp A.R."/>
            <person name="Dally N."/>
            <person name="Boughton B.A."/>
            <person name="Woo Y.H."/>
            <person name="Gao G."/>
            <person name="Schijlen E.G.W.M."/>
            <person name="Guo X."/>
            <person name="Momin A.A."/>
            <person name="Negrao S."/>
            <person name="Al-Babili S."/>
            <person name="Gehring C."/>
            <person name="Roessner U."/>
            <person name="Jung C."/>
            <person name="Murphy K."/>
            <person name="Arold S.T."/>
            <person name="Gojobori T."/>
            <person name="van der Linden C.G."/>
            <person name="van Loo E.N."/>
            <person name="Jellen E.N."/>
            <person name="Maughan P.J."/>
            <person name="Tester M."/>
        </authorList>
    </citation>
    <scope>NUCLEOTIDE SEQUENCE [LARGE SCALE GENOMIC DNA]</scope>
    <source>
        <strain evidence="2">cv. PI 614886</strain>
    </source>
</reference>
<feature type="region of interest" description="Disordered" evidence="1">
    <location>
        <begin position="67"/>
        <end position="95"/>
    </location>
</feature>
<feature type="compositionally biased region" description="Basic and acidic residues" evidence="1">
    <location>
        <begin position="82"/>
        <end position="93"/>
    </location>
</feature>
<protein>
    <recommendedName>
        <fullName evidence="4">DUF4283 domain-containing protein</fullName>
    </recommendedName>
</protein>
<feature type="compositionally biased region" description="Polar residues" evidence="1">
    <location>
        <begin position="134"/>
        <end position="156"/>
    </location>
</feature>
<evidence type="ECO:0008006" key="4">
    <source>
        <dbReference type="Google" id="ProtNLM"/>
    </source>
</evidence>
<evidence type="ECO:0000313" key="2">
    <source>
        <dbReference type="EnsemblPlants" id="AUR62025982-RA:cds"/>
    </source>
</evidence>
<feature type="compositionally biased region" description="Low complexity" evidence="1">
    <location>
        <begin position="120"/>
        <end position="133"/>
    </location>
</feature>
<evidence type="ECO:0000256" key="1">
    <source>
        <dbReference type="SAM" id="MobiDB-lite"/>
    </source>
</evidence>
<proteinExistence type="predicted"/>
<organism evidence="2 3">
    <name type="scientific">Chenopodium quinoa</name>
    <name type="common">Quinoa</name>
    <dbReference type="NCBI Taxonomy" id="63459"/>
    <lineage>
        <taxon>Eukaryota</taxon>
        <taxon>Viridiplantae</taxon>
        <taxon>Streptophyta</taxon>
        <taxon>Embryophyta</taxon>
        <taxon>Tracheophyta</taxon>
        <taxon>Spermatophyta</taxon>
        <taxon>Magnoliopsida</taxon>
        <taxon>eudicotyledons</taxon>
        <taxon>Gunneridae</taxon>
        <taxon>Pentapetalae</taxon>
        <taxon>Caryophyllales</taxon>
        <taxon>Chenopodiaceae</taxon>
        <taxon>Chenopodioideae</taxon>
        <taxon>Atripliceae</taxon>
        <taxon>Chenopodium</taxon>
    </lineage>
</organism>